<keyword evidence="3" id="KW-0067">ATP-binding</keyword>
<feature type="region of interest" description="Disordered" evidence="6">
    <location>
        <begin position="688"/>
        <end position="711"/>
    </location>
</feature>
<feature type="compositionally biased region" description="Polar residues" evidence="6">
    <location>
        <begin position="692"/>
        <end position="703"/>
    </location>
</feature>
<dbReference type="SMART" id="SM00534">
    <property type="entry name" value="MUTSac"/>
    <property type="match status" value="1"/>
</dbReference>
<dbReference type="GO" id="GO:0007131">
    <property type="term" value="P:reciprocal meiotic recombination"/>
    <property type="evidence" value="ECO:0007669"/>
    <property type="project" value="TreeGrafter"/>
</dbReference>
<dbReference type="FunFam" id="3.40.50.300:FF:000870">
    <property type="entry name" value="MutS protein homolog 4"/>
    <property type="match status" value="1"/>
</dbReference>
<accession>A0A922M069</accession>
<evidence type="ECO:0000313" key="8">
    <source>
        <dbReference type="EMBL" id="KAH9627927.1"/>
    </source>
</evidence>
<proteinExistence type="inferred from homology"/>
<organism evidence="8 9">
    <name type="scientific">Spodoptera exigua</name>
    <name type="common">Beet armyworm</name>
    <name type="synonym">Noctua fulgens</name>
    <dbReference type="NCBI Taxonomy" id="7107"/>
    <lineage>
        <taxon>Eukaryota</taxon>
        <taxon>Metazoa</taxon>
        <taxon>Ecdysozoa</taxon>
        <taxon>Arthropoda</taxon>
        <taxon>Hexapoda</taxon>
        <taxon>Insecta</taxon>
        <taxon>Pterygota</taxon>
        <taxon>Neoptera</taxon>
        <taxon>Endopterygota</taxon>
        <taxon>Lepidoptera</taxon>
        <taxon>Glossata</taxon>
        <taxon>Ditrysia</taxon>
        <taxon>Noctuoidea</taxon>
        <taxon>Noctuidae</taxon>
        <taxon>Amphipyrinae</taxon>
        <taxon>Spodoptera</taxon>
    </lineage>
</organism>
<evidence type="ECO:0000256" key="3">
    <source>
        <dbReference type="ARBA" id="ARBA00022840"/>
    </source>
</evidence>
<evidence type="ECO:0000256" key="1">
    <source>
        <dbReference type="ARBA" id="ARBA00006271"/>
    </source>
</evidence>
<dbReference type="GO" id="GO:0005524">
    <property type="term" value="F:ATP binding"/>
    <property type="evidence" value="ECO:0007669"/>
    <property type="project" value="UniProtKB-KW"/>
</dbReference>
<dbReference type="Gene3D" id="3.40.50.300">
    <property type="entry name" value="P-loop containing nucleotide triphosphate hydrolases"/>
    <property type="match status" value="1"/>
</dbReference>
<feature type="region of interest" description="Disordered" evidence="6">
    <location>
        <begin position="780"/>
        <end position="799"/>
    </location>
</feature>
<feature type="region of interest" description="Disordered" evidence="6">
    <location>
        <begin position="43"/>
        <end position="129"/>
    </location>
</feature>
<feature type="domain" description="DNA mismatch repair proteins mutS family" evidence="7">
    <location>
        <begin position="489"/>
        <end position="505"/>
    </location>
</feature>
<comment type="caution">
    <text evidence="8">The sequence shown here is derived from an EMBL/GenBank/DDBJ whole genome shotgun (WGS) entry which is preliminary data.</text>
</comment>
<dbReference type="Proteomes" id="UP000814243">
    <property type="component" value="Unassembled WGS sequence"/>
</dbReference>
<dbReference type="SMART" id="SM00533">
    <property type="entry name" value="MUTSd"/>
    <property type="match status" value="1"/>
</dbReference>
<dbReference type="EMBL" id="JACEFF010000934">
    <property type="protein sequence ID" value="KAH9627927.1"/>
    <property type="molecule type" value="Genomic_DNA"/>
</dbReference>
<feature type="compositionally biased region" description="Low complexity" evidence="6">
    <location>
        <begin position="92"/>
        <end position="118"/>
    </location>
</feature>
<protein>
    <recommendedName>
        <fullName evidence="7">DNA mismatch repair proteins mutS family domain-containing protein</fullName>
    </recommendedName>
</protein>
<comment type="similarity">
    <text evidence="1">Belongs to the DNA mismatch repair MutS family.</text>
</comment>
<evidence type="ECO:0000256" key="4">
    <source>
        <dbReference type="ARBA" id="ARBA00023125"/>
    </source>
</evidence>
<dbReference type="GO" id="GO:0030983">
    <property type="term" value="F:mismatched DNA binding"/>
    <property type="evidence" value="ECO:0007669"/>
    <property type="project" value="InterPro"/>
</dbReference>
<keyword evidence="5" id="KW-0469">Meiosis</keyword>
<dbReference type="InterPro" id="IPR045076">
    <property type="entry name" value="MutS"/>
</dbReference>
<evidence type="ECO:0000256" key="2">
    <source>
        <dbReference type="ARBA" id="ARBA00022741"/>
    </source>
</evidence>
<evidence type="ECO:0000313" key="9">
    <source>
        <dbReference type="Proteomes" id="UP000814243"/>
    </source>
</evidence>
<gene>
    <name evidence="8" type="ORF">HF086_015371</name>
</gene>
<dbReference type="InterPro" id="IPR036187">
    <property type="entry name" value="DNA_mismatch_repair_MutS_sf"/>
</dbReference>
<dbReference type="SUPFAM" id="SSF52540">
    <property type="entry name" value="P-loop containing nucleoside triphosphate hydrolases"/>
    <property type="match status" value="1"/>
</dbReference>
<dbReference type="Gene3D" id="1.10.1420.10">
    <property type="match status" value="1"/>
</dbReference>
<dbReference type="GO" id="GO:0005634">
    <property type="term" value="C:nucleus"/>
    <property type="evidence" value="ECO:0007669"/>
    <property type="project" value="TreeGrafter"/>
</dbReference>
<sequence>MNVVPREKRAKPKIKSKFNNDFIRKDSSLGIRGSSLLVPLHPFSAPKVTSTSNKAPKYHFNNDDVMSGSTRRPAMGPPSGPPKSFKRKIINSASSRLESSSSSRPLPRVLASDSAAADTSHDMCTPKNRPTALRYISSSSRGERLLSPVVKGNVELCSCFGPDKAEVDVIKKLADVDKILLLCMETANQNMDKVGEAQLNQTLLLKVTMDLVPKLVEALNSAASGRLRKIKMDLENPHYNEIAERIKRIIQDDAHLEKGAMGSLQRCFAVKPDINGLLDVARRTYSELIEDIQKIVEQLSETYDLTLRLNQNMMKGFHIVLPLAPKSRRVISSLLKELRPFMPSLYTLCENVAELDVLLALAQASSVGSYIRPEFNSYMDVRNSVHPLLDYNSQVMPVPNDIFATPEHNFTIITGPNMGGKSIYIKQVAIMQVMAQIGCFLPATNAILRLSDRIFSRIGFNDSVELNASTYVFEIKETQHILKGLTPTSLVIIDELCRGTCVEEGTSVAWAICEELIMSNAFTFFTTHFMYLTRLQEHYFNVVNRHTAVTEEETGNPENPQKRLVYQHKIELGVTKIEHYGLTLAAKTNLPEDTVKLATELAEIISSNTIAQEIRTPQNNDAQCLYGLNATIQQEFRKNGNSDEIVKKIFHKFKEDNQQIINRINVQNSRSDNRTDTSAECSYVPYSKEKSTISNNQSDNESIIKNGPTPIVRSPAEHLELVDDVERTNYPSVQSSEHLLNSVIHNDASAEADNPNTSDIEMIGSDNDELANTQHNVKETNEKSQNSFNNKIDGHDTPPGNIIDMNQENTAIETSSIDSDIAEALTQIVEENSSKNVTRSQQSSDMSIDEDLLSETINEINEELSNGVNSVENIILTPPMSFRDII</sequence>
<name>A0A922M069_SPOEX</name>
<keyword evidence="4" id="KW-0238">DNA-binding</keyword>
<reference evidence="8" key="1">
    <citation type="journal article" date="2021" name="G3 (Bethesda)">
        <title>Genome and transcriptome analysis of the beet armyworm Spodoptera exigua reveals targets for pest control. .</title>
        <authorList>
            <person name="Simon S."/>
            <person name="Breeschoten T."/>
            <person name="Jansen H.J."/>
            <person name="Dirks R.P."/>
            <person name="Schranz M.E."/>
            <person name="Ros V.I.D."/>
        </authorList>
    </citation>
    <scope>NUCLEOTIDE SEQUENCE</scope>
    <source>
        <strain evidence="8">TB_SE_WUR_2020</strain>
    </source>
</reference>
<evidence type="ECO:0000259" key="7">
    <source>
        <dbReference type="PROSITE" id="PS00486"/>
    </source>
</evidence>
<dbReference type="Pfam" id="PF00488">
    <property type="entry name" value="MutS_V"/>
    <property type="match status" value="1"/>
</dbReference>
<dbReference type="PANTHER" id="PTHR11361">
    <property type="entry name" value="DNA MISMATCH REPAIR PROTEIN MUTS FAMILY MEMBER"/>
    <property type="match status" value="1"/>
</dbReference>
<evidence type="ECO:0000256" key="6">
    <source>
        <dbReference type="SAM" id="MobiDB-lite"/>
    </source>
</evidence>
<keyword evidence="2" id="KW-0547">Nucleotide-binding</keyword>
<dbReference type="PANTHER" id="PTHR11361:SF21">
    <property type="entry name" value="MUTS PROTEIN HOMOLOG 4"/>
    <property type="match status" value="1"/>
</dbReference>
<dbReference type="InterPro" id="IPR000432">
    <property type="entry name" value="DNA_mismatch_repair_MutS_C"/>
</dbReference>
<dbReference type="PROSITE" id="PS00486">
    <property type="entry name" value="DNA_MISMATCH_REPAIR_2"/>
    <property type="match status" value="1"/>
</dbReference>
<dbReference type="AlphaFoldDB" id="A0A922M069"/>
<dbReference type="SUPFAM" id="SSF48334">
    <property type="entry name" value="DNA repair protein MutS, domain III"/>
    <property type="match status" value="1"/>
</dbReference>
<evidence type="ECO:0000256" key="5">
    <source>
        <dbReference type="ARBA" id="ARBA00023254"/>
    </source>
</evidence>
<dbReference type="GO" id="GO:0006298">
    <property type="term" value="P:mismatch repair"/>
    <property type="evidence" value="ECO:0007669"/>
    <property type="project" value="InterPro"/>
</dbReference>
<dbReference type="InterPro" id="IPR007696">
    <property type="entry name" value="DNA_mismatch_repair_MutS_core"/>
</dbReference>
<dbReference type="GO" id="GO:0140664">
    <property type="term" value="F:ATP-dependent DNA damage sensor activity"/>
    <property type="evidence" value="ECO:0007669"/>
    <property type="project" value="InterPro"/>
</dbReference>
<dbReference type="InterPro" id="IPR027417">
    <property type="entry name" value="P-loop_NTPase"/>
</dbReference>